<dbReference type="EMBL" id="MH834621">
    <property type="protein sequence ID" value="AYN58624.1"/>
    <property type="molecule type" value="Genomic_DNA"/>
</dbReference>
<evidence type="ECO:0000313" key="2">
    <source>
        <dbReference type="Proteomes" id="UP000267628"/>
    </source>
</evidence>
<dbReference type="KEGG" id="vg:80033998"/>
<gene>
    <name evidence="1" type="primary">1</name>
    <name evidence="1" type="ORF">PBI_NANDITA_1</name>
</gene>
<dbReference type="Proteomes" id="UP000267628">
    <property type="component" value="Segment"/>
</dbReference>
<dbReference type="GeneID" id="80033998"/>
<evidence type="ECO:0000313" key="1">
    <source>
        <dbReference type="EMBL" id="AYN58624.1"/>
    </source>
</evidence>
<name>A0A3G2KI28_9CAUD</name>
<protein>
    <submittedName>
        <fullName evidence="1">Uncharacterized protein</fullName>
    </submittedName>
</protein>
<keyword evidence="2" id="KW-1185">Reference proteome</keyword>
<proteinExistence type="predicted"/>
<sequence length="72" mass="7675">MAATLGTMTAKVLIQIGDGEPIEVGVMDIDLVPQQEPVMRGGDVHFNITAELDAEATARRVANRLETVGMPL</sequence>
<organism evidence="1 2">
    <name type="scientific">Arthrobacter phage Nandita</name>
    <dbReference type="NCBI Taxonomy" id="2419963"/>
    <lineage>
        <taxon>Viruses</taxon>
        <taxon>Duplodnaviria</taxon>
        <taxon>Heunggongvirae</taxon>
        <taxon>Uroviricota</taxon>
        <taxon>Caudoviricetes</taxon>
        <taxon>Daemsvirinae</taxon>
        <taxon>Nanditavirus</taxon>
        <taxon>Nanditavirus nandita</taxon>
    </lineage>
</organism>
<accession>A0A3G2KI28</accession>
<dbReference type="RefSeq" id="YP_010760831.1">
    <property type="nucleotide sequence ID" value="NC_073588.1"/>
</dbReference>
<reference evidence="1 2" key="1">
    <citation type="submission" date="2018-09" db="EMBL/GenBank/DDBJ databases">
        <authorList>
            <person name="Zack K."/>
            <person name="Stoner T.H."/>
            <person name="Garlena R.A."/>
            <person name="Russell D.A."/>
            <person name="Pope W.H."/>
            <person name="Jacobs-Sera D."/>
            <person name="Hatfull G.F."/>
        </authorList>
    </citation>
    <scope>NUCLEOTIDE SEQUENCE [LARGE SCALE GENOMIC DNA]</scope>
</reference>